<accession>A0A3L6PFN0</accession>
<comment type="caution">
    <text evidence="7">The sequence shown here is derived from an EMBL/GenBank/DDBJ whole genome shotgun (WGS) entry which is preliminary data.</text>
</comment>
<dbReference type="EMBL" id="PQIB02000018">
    <property type="protein sequence ID" value="RLM55171.1"/>
    <property type="molecule type" value="Genomic_DNA"/>
</dbReference>
<evidence type="ECO:0000256" key="2">
    <source>
        <dbReference type="ARBA" id="ARBA00018687"/>
    </source>
</evidence>
<dbReference type="Pfam" id="PF13476">
    <property type="entry name" value="AAA_23"/>
    <property type="match status" value="1"/>
</dbReference>
<comment type="similarity">
    <text evidence="1">Belongs to the SMC family. SMC5 subfamily.</text>
</comment>
<organism evidence="7 8">
    <name type="scientific">Panicum miliaceum</name>
    <name type="common">Proso millet</name>
    <name type="synonym">Broomcorn millet</name>
    <dbReference type="NCBI Taxonomy" id="4540"/>
    <lineage>
        <taxon>Eukaryota</taxon>
        <taxon>Viridiplantae</taxon>
        <taxon>Streptophyta</taxon>
        <taxon>Embryophyta</taxon>
        <taxon>Tracheophyta</taxon>
        <taxon>Spermatophyta</taxon>
        <taxon>Magnoliopsida</taxon>
        <taxon>Liliopsida</taxon>
        <taxon>Poales</taxon>
        <taxon>Poaceae</taxon>
        <taxon>PACMAD clade</taxon>
        <taxon>Panicoideae</taxon>
        <taxon>Panicodae</taxon>
        <taxon>Paniceae</taxon>
        <taxon>Panicinae</taxon>
        <taxon>Panicum</taxon>
        <taxon>Panicum sect. Panicum</taxon>
    </lineage>
</organism>
<dbReference type="GO" id="GO:0030915">
    <property type="term" value="C:Smc5-Smc6 complex"/>
    <property type="evidence" value="ECO:0007669"/>
    <property type="project" value="TreeGrafter"/>
</dbReference>
<reference evidence="8" key="1">
    <citation type="journal article" date="2019" name="Nat. Commun.">
        <title>The genome of broomcorn millet.</title>
        <authorList>
            <person name="Zou C."/>
            <person name="Miki D."/>
            <person name="Li D."/>
            <person name="Tang Q."/>
            <person name="Xiao L."/>
            <person name="Rajput S."/>
            <person name="Deng P."/>
            <person name="Jia W."/>
            <person name="Huang R."/>
            <person name="Zhang M."/>
            <person name="Sun Y."/>
            <person name="Hu J."/>
            <person name="Fu X."/>
            <person name="Schnable P.S."/>
            <person name="Li F."/>
            <person name="Zhang H."/>
            <person name="Feng B."/>
            <person name="Zhu X."/>
            <person name="Liu R."/>
            <person name="Schnable J.C."/>
            <person name="Zhu J.-K."/>
            <person name="Zhang H."/>
        </authorList>
    </citation>
    <scope>NUCLEOTIDE SEQUENCE [LARGE SCALE GENOMIC DNA]</scope>
</reference>
<feature type="coiled-coil region" evidence="4">
    <location>
        <begin position="591"/>
        <end position="635"/>
    </location>
</feature>
<evidence type="ECO:0000256" key="4">
    <source>
        <dbReference type="SAM" id="Coils"/>
    </source>
</evidence>
<keyword evidence="3 4" id="KW-0175">Coiled coil</keyword>
<dbReference type="GO" id="GO:0000724">
    <property type="term" value="P:double-strand break repair via homologous recombination"/>
    <property type="evidence" value="ECO:0007669"/>
    <property type="project" value="TreeGrafter"/>
</dbReference>
<feature type="region of interest" description="Disordered" evidence="5">
    <location>
        <begin position="1"/>
        <end position="24"/>
    </location>
</feature>
<feature type="domain" description="Rad50/SbcC-type AAA" evidence="6">
    <location>
        <begin position="34"/>
        <end position="238"/>
    </location>
</feature>
<evidence type="ECO:0000313" key="8">
    <source>
        <dbReference type="Proteomes" id="UP000275267"/>
    </source>
</evidence>
<dbReference type="InterPro" id="IPR027417">
    <property type="entry name" value="P-loop_NTPase"/>
</dbReference>
<dbReference type="Gene3D" id="3.40.50.300">
    <property type="entry name" value="P-loop containing nucleotide triphosphate hydrolases"/>
    <property type="match status" value="1"/>
</dbReference>
<dbReference type="Proteomes" id="UP000275267">
    <property type="component" value="Unassembled WGS sequence"/>
</dbReference>
<feature type="compositionally biased region" description="Basic residues" evidence="5">
    <location>
        <begin position="1"/>
        <end position="11"/>
    </location>
</feature>
<name>A0A3L6PFN0_PANMI</name>
<evidence type="ECO:0000259" key="6">
    <source>
        <dbReference type="Pfam" id="PF13476"/>
    </source>
</evidence>
<evidence type="ECO:0000256" key="1">
    <source>
        <dbReference type="ARBA" id="ARBA00010171"/>
    </source>
</evidence>
<dbReference type="PANTHER" id="PTHR45916">
    <property type="entry name" value="STRUCTURAL MAINTENANCE OF CHROMOSOMES PROTEIN 5"/>
    <property type="match status" value="1"/>
</dbReference>
<dbReference type="GO" id="GO:0016887">
    <property type="term" value="F:ATP hydrolysis activity"/>
    <property type="evidence" value="ECO:0007669"/>
    <property type="project" value="InterPro"/>
</dbReference>
<protein>
    <recommendedName>
        <fullName evidence="2">Structural maintenance of chromosomes protein 5</fullName>
    </recommendedName>
</protein>
<evidence type="ECO:0000313" key="7">
    <source>
        <dbReference type="EMBL" id="RLM55171.1"/>
    </source>
</evidence>
<dbReference type="PANTHER" id="PTHR45916:SF1">
    <property type="entry name" value="STRUCTURAL MAINTENANCE OF CHROMOSOMES PROTEIN 5"/>
    <property type="match status" value="1"/>
</dbReference>
<feature type="coiled-coil region" evidence="4">
    <location>
        <begin position="346"/>
        <end position="414"/>
    </location>
</feature>
<gene>
    <name evidence="7" type="ORF">C2845_PM10G19460</name>
</gene>
<sequence length="949" mass="109623">MAAPRAAKRAKLDRGAAPPQRGEDDYVPGNIVEVELCNFMTYDRLVCRPGPRLNLVVGPNGSGKSSLVCAIALGLAGDPNILGRASSVGAFVKRGEVAGHVKISLRGDTPDEKICITRKIDTKNKSEWLLNGATVPKKEVIDVIKKFNIQVNNLTQFLPQDRVSEFAKLSPIQLLEETEKAVGDPDLPVQHRQLVERSKELKALEVALKQKERTLNNLKALNAEQEKDVERVRLRDNLLRKAELMKKKLPWLKFDMMRKEFTEVIQEQEKIAKKKMEEAARIWEDSKGPIDELKKHRAAHTSNIKKTSNQVNENMTNRRKVTDHEMQLNAELKAAFDDIDYLKKQEKSRQQRILKAKEDLAAAEKELEDLQPYELPKAEMAQLTDQIAQISVEIKNLKAERNSVESQLARENESMGRCSNRLMEMESKNSKLLQALQMIGADKITEAYHWVQDNKKNFRGEVYGPVLLEVNVEDKLHATYLENHVPNYIWKSFITQDASDRDYIFREMKKYGIPVLNYIMDERVRRRPLNITPEMKQLGIYSRLDQVFRAPDAVKDVLINQAMLDDSYIGTDETHRRADEPSHADLDVSDIENLRLQKEKHERNIEGMLEVLKGVQRKQRQLEDNEANIHKQKEEIINMMMSQKKRQEEIKRRVDMRRRVLEDLCKEEDVESSTRKLVDQVANLKDKRFQAMIKLKDLLTEAVALKWSHTEKQMASIELDAKIWEMEKGVKKLEKDANMAAREYEDRKRITQEHKRKLALAQQHAESITMITKDIEKEFDEMPRTVEELEAAIQDTEVEANSMLFLNQNVLQEYQNRQREIESISNKLKDDKDEYEICCSEIETVKGKWLPTLRTLVSKINDTFSRNFQEMAVAGEVSLDEHDLDFDQYGILIKVKFRCFLLTPKLLPDLEYSDACSILNIMNGPWIEKPAKVWSAGDCWRTVMSAAGH</sequence>
<dbReference type="GO" id="GO:0005634">
    <property type="term" value="C:nucleus"/>
    <property type="evidence" value="ECO:0007669"/>
    <property type="project" value="TreeGrafter"/>
</dbReference>
<dbReference type="AlphaFoldDB" id="A0A3L6PFN0"/>
<dbReference type="InterPro" id="IPR038729">
    <property type="entry name" value="Rad50/SbcC_AAA"/>
</dbReference>
<dbReference type="OrthoDB" id="10254973at2759"/>
<proteinExistence type="inferred from homology"/>
<feature type="coiled-coil region" evidence="4">
    <location>
        <begin position="807"/>
        <end position="834"/>
    </location>
</feature>
<evidence type="ECO:0000256" key="5">
    <source>
        <dbReference type="SAM" id="MobiDB-lite"/>
    </source>
</evidence>
<feature type="coiled-coil region" evidence="4">
    <location>
        <begin position="194"/>
        <end position="235"/>
    </location>
</feature>
<keyword evidence="8" id="KW-1185">Reference proteome</keyword>
<dbReference type="STRING" id="4540.A0A3L6PFN0"/>
<evidence type="ECO:0000256" key="3">
    <source>
        <dbReference type="ARBA" id="ARBA00023054"/>
    </source>
</evidence>
<dbReference type="GO" id="GO:0003697">
    <property type="term" value="F:single-stranded DNA binding"/>
    <property type="evidence" value="ECO:0007669"/>
    <property type="project" value="TreeGrafter"/>
</dbReference>
<dbReference type="SUPFAM" id="SSF52540">
    <property type="entry name" value="P-loop containing nucleoside triphosphate hydrolases"/>
    <property type="match status" value="2"/>
</dbReference>